<name>A0A6G8PZ48_9ACTN</name>
<dbReference type="KEGG" id="rmar:GBA65_14285"/>
<evidence type="ECO:0000256" key="1">
    <source>
        <dbReference type="ARBA" id="ARBA00000013"/>
    </source>
</evidence>
<feature type="domain" description="YjeF C-terminal" evidence="20">
    <location>
        <begin position="212"/>
        <end position="495"/>
    </location>
</feature>
<keyword evidence="5 18" id="KW-0479">Metal-binding</keyword>
<feature type="binding site" evidence="18">
    <location>
        <position position="147"/>
    </location>
    <ligand>
        <name>(6S)-NADPHX</name>
        <dbReference type="ChEBI" id="CHEBI:64076"/>
    </ligand>
</feature>
<feature type="binding site" evidence="18">
    <location>
        <begin position="118"/>
        <end position="124"/>
    </location>
    <ligand>
        <name>(6S)-NADPHX</name>
        <dbReference type="ChEBI" id="CHEBI:64076"/>
    </ligand>
</feature>
<gene>
    <name evidence="17" type="primary">nnrD</name>
    <name evidence="18" type="synonym">nnrE</name>
    <name evidence="22" type="ORF">GBA65_14285</name>
</gene>
<dbReference type="PROSITE" id="PS51385">
    <property type="entry name" value="YJEF_N"/>
    <property type="match status" value="1"/>
</dbReference>
<dbReference type="SUPFAM" id="SSF53613">
    <property type="entry name" value="Ribokinase-like"/>
    <property type="match status" value="1"/>
</dbReference>
<evidence type="ECO:0000313" key="23">
    <source>
        <dbReference type="Proteomes" id="UP000502706"/>
    </source>
</evidence>
<feature type="binding site" evidence="17">
    <location>
        <position position="368"/>
    </location>
    <ligand>
        <name>(6S)-NADPHX</name>
        <dbReference type="ChEBI" id="CHEBI:64076"/>
    </ligand>
</feature>
<dbReference type="InterPro" id="IPR000631">
    <property type="entry name" value="CARKD"/>
</dbReference>
<evidence type="ECO:0000256" key="13">
    <source>
        <dbReference type="ARBA" id="ARBA00023268"/>
    </source>
</evidence>
<proteinExistence type="inferred from homology"/>
<comment type="similarity">
    <text evidence="17">Belongs to the NnrD/CARKD family.</text>
</comment>
<evidence type="ECO:0000256" key="15">
    <source>
        <dbReference type="ARBA" id="ARBA00048238"/>
    </source>
</evidence>
<accession>A0A6G8PZ48</accession>
<dbReference type="InterPro" id="IPR036652">
    <property type="entry name" value="YjeF_N_dom_sf"/>
</dbReference>
<keyword evidence="10 17" id="KW-0520">NAD</keyword>
<feature type="binding site" evidence="17">
    <location>
        <position position="433"/>
    </location>
    <ligand>
        <name>AMP</name>
        <dbReference type="ChEBI" id="CHEBI:456215"/>
    </ligand>
</feature>
<dbReference type="InterPro" id="IPR004443">
    <property type="entry name" value="YjeF_N_dom"/>
</dbReference>
<dbReference type="Pfam" id="PF01256">
    <property type="entry name" value="Carb_kinase"/>
    <property type="match status" value="1"/>
</dbReference>
<comment type="similarity">
    <text evidence="3 19">In the N-terminal section; belongs to the NnrE/AIBP family.</text>
</comment>
<protein>
    <recommendedName>
        <fullName evidence="19">Bifunctional NAD(P)H-hydrate repair enzyme</fullName>
    </recommendedName>
    <alternativeName>
        <fullName evidence="19">Nicotinamide nucleotide repair protein</fullName>
    </alternativeName>
    <domain>
        <recommendedName>
            <fullName evidence="19">ADP-dependent (S)-NAD(P)H-hydrate dehydratase</fullName>
            <ecNumber evidence="19">4.2.1.136</ecNumber>
        </recommendedName>
        <alternativeName>
            <fullName evidence="19">ADP-dependent NAD(P)HX dehydratase</fullName>
        </alternativeName>
    </domain>
    <domain>
        <recommendedName>
            <fullName evidence="19">NAD(P)H-hydrate epimerase</fullName>
            <ecNumber evidence="19">5.1.99.6</ecNumber>
        </recommendedName>
    </domain>
</protein>
<dbReference type="PROSITE" id="PS51383">
    <property type="entry name" value="YJEF_C_3"/>
    <property type="match status" value="1"/>
</dbReference>
<comment type="similarity">
    <text evidence="4 19">In the C-terminal section; belongs to the NnrD/CARKD family.</text>
</comment>
<keyword evidence="13" id="KW-0511">Multifunctional enzyme</keyword>
<dbReference type="InterPro" id="IPR017953">
    <property type="entry name" value="Carbohydrate_kinase_pred_CS"/>
</dbReference>
<evidence type="ECO:0000256" key="8">
    <source>
        <dbReference type="ARBA" id="ARBA00022857"/>
    </source>
</evidence>
<dbReference type="HAMAP" id="MF_01966">
    <property type="entry name" value="NADHX_epimerase"/>
    <property type="match status" value="1"/>
</dbReference>
<dbReference type="Gene3D" id="3.40.1190.20">
    <property type="match status" value="1"/>
</dbReference>
<dbReference type="NCBIfam" id="TIGR00196">
    <property type="entry name" value="yjeF_cterm"/>
    <property type="match status" value="1"/>
</dbReference>
<dbReference type="InterPro" id="IPR030677">
    <property type="entry name" value="Nnr"/>
</dbReference>
<dbReference type="AlphaFoldDB" id="A0A6G8PZ48"/>
<feature type="binding site" evidence="18">
    <location>
        <position position="51"/>
    </location>
    <ligand>
        <name>K(+)</name>
        <dbReference type="ChEBI" id="CHEBI:29103"/>
    </ligand>
</feature>
<reference evidence="22 23" key="1">
    <citation type="submission" date="2019-10" db="EMBL/GenBank/DDBJ databases">
        <title>Rubrobacter sp nov SCSIO 52915 isolated from a deep-sea sediment in the South China Sea.</title>
        <authorList>
            <person name="Chen R.W."/>
        </authorList>
    </citation>
    <scope>NUCLEOTIDE SEQUENCE [LARGE SCALE GENOMIC DNA]</scope>
    <source>
        <strain evidence="22 23">SCSIO 52915</strain>
    </source>
</reference>
<keyword evidence="6 17" id="KW-0547">Nucleotide-binding</keyword>
<comment type="function">
    <text evidence="14 19">Bifunctional enzyme that catalyzes the epimerization of the S- and R-forms of NAD(P)HX and the dehydration of the S-form of NAD(P)HX at the expense of ADP, which is converted to AMP. This allows the repair of both epimers of NAD(P)HX, a damaged form of NAD(P)H that is a result of enzymatic or heat-dependent hydration.</text>
</comment>
<comment type="function">
    <text evidence="17">Catalyzes the dehydration of the S-form of NAD(P)HX at the expense of ADP, which is converted to AMP. Together with NAD(P)HX epimerase, which catalyzes the epimerization of the S- and R-forms, the enzyme allows the repair of both epimers of NAD(P)HX, a damaged form of NAD(P)H that is a result of enzymatic or heat-dependent hydration.</text>
</comment>
<dbReference type="PANTHER" id="PTHR12592">
    <property type="entry name" value="ATP-DEPENDENT (S)-NAD(P)H-HYDRATE DEHYDRATASE FAMILY MEMBER"/>
    <property type="match status" value="1"/>
</dbReference>
<comment type="function">
    <text evidence="18">Catalyzes the epimerization of the S- and R-forms of NAD(P)HX, a damaged form of NAD(P)H that is a result of enzymatic or heat-dependent hydration. This is a prerequisite for the S-specific NAD(P)H-hydrate dehydratase to allow the repair of both epimers of NAD(P)HX.</text>
</comment>
<evidence type="ECO:0000256" key="5">
    <source>
        <dbReference type="ARBA" id="ARBA00022723"/>
    </source>
</evidence>
<comment type="caution">
    <text evidence="17">Lacks conserved residue(s) required for the propagation of feature annotation.</text>
</comment>
<evidence type="ECO:0000256" key="17">
    <source>
        <dbReference type="HAMAP-Rule" id="MF_01965"/>
    </source>
</evidence>
<feature type="domain" description="YjeF N-terminal" evidence="21">
    <location>
        <begin position="1"/>
        <end position="204"/>
    </location>
</feature>
<comment type="catalytic activity">
    <reaction evidence="1 18 19">
        <text>(6R)-NADHX = (6S)-NADHX</text>
        <dbReference type="Rhea" id="RHEA:32215"/>
        <dbReference type="ChEBI" id="CHEBI:64074"/>
        <dbReference type="ChEBI" id="CHEBI:64075"/>
        <dbReference type="EC" id="5.1.99.6"/>
    </reaction>
</comment>
<dbReference type="PIRSF" id="PIRSF017184">
    <property type="entry name" value="Nnr"/>
    <property type="match status" value="1"/>
</dbReference>
<evidence type="ECO:0000256" key="12">
    <source>
        <dbReference type="ARBA" id="ARBA00023239"/>
    </source>
</evidence>
<dbReference type="EC" id="5.1.99.6" evidence="19"/>
<dbReference type="SUPFAM" id="SSF64153">
    <property type="entry name" value="YjeF N-terminal domain-like"/>
    <property type="match status" value="1"/>
</dbReference>
<keyword evidence="23" id="KW-1185">Reference proteome</keyword>
<sequence length="496" mass="49934">MTRADRGAQALGIPGGVLMERASVGMSRAILDSFGPLAGRRVLVAAGGGNNGGDGFVIARELYRAGADVAVFATKDEYGGDAAVNLDVLRNLAVRLVGRDAFSEELAGADLVVDALLGTGFEGEVRGDLSGLIREINDAAAPVVAVDVPSGVNGSTGEVEGPAVRADLTVCAHAAKVGCVVSPGGDHAGRVEVVDIGIPPEAEVEAATTWTDAASLRGVVPRRTGAAHKYSAGSLLIVAGSSSATGATVMVGRGAQRAGCGIVFVVTSESAAHRVDAALTEALVSGAPEDGDGLMSGDAVEHILGMSERASAIVLGPAAGVGEGGRRLVEGILNGTDLPILLDADAITNLPGPGALAARSGPTVITPHAGELGRLLGTGAKEVSARRLSSARRTAEESRSCVLLKGTDTLVAEGERVAVNSTGTHALATAGTGDVLSGVIGALLSRGADPYDAARTGAWAHGRAAELWLERTGRPVESMVATDLFEYLPEAFAELL</sequence>
<evidence type="ECO:0000256" key="19">
    <source>
        <dbReference type="PIRNR" id="PIRNR017184"/>
    </source>
</evidence>
<comment type="cofactor">
    <cofactor evidence="18 19">
        <name>K(+)</name>
        <dbReference type="ChEBI" id="CHEBI:29103"/>
    </cofactor>
    <text evidence="18 19">Binds 1 potassium ion per subunit.</text>
</comment>
<keyword evidence="7 17" id="KW-0067">ATP-binding</keyword>
<evidence type="ECO:0000256" key="6">
    <source>
        <dbReference type="ARBA" id="ARBA00022741"/>
    </source>
</evidence>
<dbReference type="EC" id="4.2.1.136" evidence="19"/>
<evidence type="ECO:0000256" key="14">
    <source>
        <dbReference type="ARBA" id="ARBA00025153"/>
    </source>
</evidence>
<feature type="binding site" evidence="17">
    <location>
        <position position="434"/>
    </location>
    <ligand>
        <name>(6S)-NADPHX</name>
        <dbReference type="ChEBI" id="CHEBI:64076"/>
    </ligand>
</feature>
<dbReference type="GO" id="GO:0052855">
    <property type="term" value="F:ADP-dependent NAD(P)H-hydrate dehydratase activity"/>
    <property type="evidence" value="ECO:0007669"/>
    <property type="project" value="UniProtKB-UniRule"/>
</dbReference>
<evidence type="ECO:0000313" key="22">
    <source>
        <dbReference type="EMBL" id="QIN79491.1"/>
    </source>
</evidence>
<keyword evidence="9 18" id="KW-0630">Potassium</keyword>
<evidence type="ECO:0000256" key="16">
    <source>
        <dbReference type="ARBA" id="ARBA00049209"/>
    </source>
</evidence>
<comment type="catalytic activity">
    <reaction evidence="15 17 19">
        <text>(6S)-NADHX + ADP = AMP + phosphate + NADH + H(+)</text>
        <dbReference type="Rhea" id="RHEA:32223"/>
        <dbReference type="ChEBI" id="CHEBI:15378"/>
        <dbReference type="ChEBI" id="CHEBI:43474"/>
        <dbReference type="ChEBI" id="CHEBI:57945"/>
        <dbReference type="ChEBI" id="CHEBI:64074"/>
        <dbReference type="ChEBI" id="CHEBI:456215"/>
        <dbReference type="ChEBI" id="CHEBI:456216"/>
        <dbReference type="EC" id="4.2.1.136"/>
    </reaction>
</comment>
<dbReference type="GO" id="GO:0110051">
    <property type="term" value="P:metabolite repair"/>
    <property type="evidence" value="ECO:0007669"/>
    <property type="project" value="TreeGrafter"/>
</dbReference>
<feature type="binding site" evidence="17">
    <location>
        <begin position="405"/>
        <end position="409"/>
    </location>
    <ligand>
        <name>AMP</name>
        <dbReference type="ChEBI" id="CHEBI:456215"/>
    </ligand>
</feature>
<feature type="binding site" evidence="18">
    <location>
        <position position="150"/>
    </location>
    <ligand>
        <name>K(+)</name>
        <dbReference type="ChEBI" id="CHEBI:29103"/>
    </ligand>
</feature>
<dbReference type="HAMAP" id="MF_01965">
    <property type="entry name" value="NADHX_dehydratase"/>
    <property type="match status" value="1"/>
</dbReference>
<evidence type="ECO:0000256" key="4">
    <source>
        <dbReference type="ARBA" id="ARBA00009524"/>
    </source>
</evidence>
<dbReference type="InterPro" id="IPR029056">
    <property type="entry name" value="Ribokinase-like"/>
</dbReference>
<comment type="catalytic activity">
    <reaction evidence="2 18 19">
        <text>(6R)-NADPHX = (6S)-NADPHX</text>
        <dbReference type="Rhea" id="RHEA:32227"/>
        <dbReference type="ChEBI" id="CHEBI:64076"/>
        <dbReference type="ChEBI" id="CHEBI:64077"/>
        <dbReference type="EC" id="5.1.99.6"/>
    </reaction>
</comment>
<evidence type="ECO:0000256" key="7">
    <source>
        <dbReference type="ARBA" id="ARBA00022840"/>
    </source>
</evidence>
<feature type="binding site" evidence="17">
    <location>
        <position position="247"/>
    </location>
    <ligand>
        <name>(6S)-NADPHX</name>
        <dbReference type="ChEBI" id="CHEBI:64076"/>
    </ligand>
</feature>
<evidence type="ECO:0000256" key="11">
    <source>
        <dbReference type="ARBA" id="ARBA00023235"/>
    </source>
</evidence>
<keyword evidence="11 18" id="KW-0413">Isomerase</keyword>
<evidence type="ECO:0000256" key="18">
    <source>
        <dbReference type="HAMAP-Rule" id="MF_01966"/>
    </source>
</evidence>
<comment type="similarity">
    <text evidence="18">Belongs to the NnrE/AIBP family.</text>
</comment>
<dbReference type="Gene3D" id="3.40.50.10260">
    <property type="entry name" value="YjeF N-terminal domain"/>
    <property type="match status" value="1"/>
</dbReference>
<comment type="cofactor">
    <cofactor evidence="17">
        <name>Mg(2+)</name>
        <dbReference type="ChEBI" id="CHEBI:18420"/>
    </cofactor>
</comment>
<dbReference type="GO" id="GO:0046496">
    <property type="term" value="P:nicotinamide nucleotide metabolic process"/>
    <property type="evidence" value="ECO:0007669"/>
    <property type="project" value="UniProtKB-UniRule"/>
</dbReference>
<dbReference type="Proteomes" id="UP000502706">
    <property type="component" value="Chromosome"/>
</dbReference>
<organism evidence="22 23">
    <name type="scientific">Rubrobacter marinus</name>
    <dbReference type="NCBI Taxonomy" id="2653852"/>
    <lineage>
        <taxon>Bacteria</taxon>
        <taxon>Bacillati</taxon>
        <taxon>Actinomycetota</taxon>
        <taxon>Rubrobacteria</taxon>
        <taxon>Rubrobacterales</taxon>
        <taxon>Rubrobacteraceae</taxon>
        <taxon>Rubrobacter</taxon>
    </lineage>
</organism>
<dbReference type="PANTHER" id="PTHR12592:SF0">
    <property type="entry name" value="ATP-DEPENDENT (S)-NAD(P)H-HYDRATE DEHYDRATASE"/>
    <property type="match status" value="1"/>
</dbReference>
<evidence type="ECO:0000256" key="2">
    <source>
        <dbReference type="ARBA" id="ARBA00000909"/>
    </source>
</evidence>
<dbReference type="GO" id="GO:0005524">
    <property type="term" value="F:ATP binding"/>
    <property type="evidence" value="ECO:0007669"/>
    <property type="project" value="UniProtKB-UniRule"/>
</dbReference>
<comment type="catalytic activity">
    <reaction evidence="16 17 19">
        <text>(6S)-NADPHX + ADP = AMP + phosphate + NADPH + H(+)</text>
        <dbReference type="Rhea" id="RHEA:32235"/>
        <dbReference type="ChEBI" id="CHEBI:15378"/>
        <dbReference type="ChEBI" id="CHEBI:43474"/>
        <dbReference type="ChEBI" id="CHEBI:57783"/>
        <dbReference type="ChEBI" id="CHEBI:64076"/>
        <dbReference type="ChEBI" id="CHEBI:456215"/>
        <dbReference type="ChEBI" id="CHEBI:456216"/>
        <dbReference type="EC" id="4.2.1.136"/>
    </reaction>
</comment>
<evidence type="ECO:0000256" key="9">
    <source>
        <dbReference type="ARBA" id="ARBA00022958"/>
    </source>
</evidence>
<evidence type="ECO:0000256" key="10">
    <source>
        <dbReference type="ARBA" id="ARBA00023027"/>
    </source>
</evidence>
<feature type="binding site" evidence="18">
    <location>
        <begin position="50"/>
        <end position="54"/>
    </location>
    <ligand>
        <name>(6S)-NADPHX</name>
        <dbReference type="ChEBI" id="CHEBI:64076"/>
    </ligand>
</feature>
<dbReference type="GO" id="GO:0046872">
    <property type="term" value="F:metal ion binding"/>
    <property type="evidence" value="ECO:0007669"/>
    <property type="project" value="UniProtKB-UniRule"/>
</dbReference>
<evidence type="ECO:0000259" key="21">
    <source>
        <dbReference type="PROSITE" id="PS51385"/>
    </source>
</evidence>
<evidence type="ECO:0000259" key="20">
    <source>
        <dbReference type="PROSITE" id="PS51383"/>
    </source>
</evidence>
<evidence type="ECO:0000256" key="3">
    <source>
        <dbReference type="ARBA" id="ARBA00006001"/>
    </source>
</evidence>
<dbReference type="CDD" id="cd01171">
    <property type="entry name" value="YXKO-related"/>
    <property type="match status" value="1"/>
</dbReference>
<dbReference type="GO" id="GO:0052856">
    <property type="term" value="F:NAD(P)HX epimerase activity"/>
    <property type="evidence" value="ECO:0007669"/>
    <property type="project" value="UniProtKB-UniRule"/>
</dbReference>
<dbReference type="Pfam" id="PF03853">
    <property type="entry name" value="YjeF_N"/>
    <property type="match status" value="1"/>
</dbReference>
<dbReference type="NCBIfam" id="TIGR00197">
    <property type="entry name" value="yjeF_nterm"/>
    <property type="match status" value="1"/>
</dbReference>
<dbReference type="RefSeq" id="WP_166397157.1">
    <property type="nucleotide sequence ID" value="NZ_CP045121.1"/>
</dbReference>
<keyword evidence="12 17" id="KW-0456">Lyase</keyword>
<feature type="binding site" evidence="18">
    <location>
        <position position="114"/>
    </location>
    <ligand>
        <name>K(+)</name>
        <dbReference type="ChEBI" id="CHEBI:29103"/>
    </ligand>
</feature>
<dbReference type="PROSITE" id="PS01050">
    <property type="entry name" value="YJEF_C_2"/>
    <property type="match status" value="1"/>
</dbReference>
<dbReference type="EMBL" id="CP045121">
    <property type="protein sequence ID" value="QIN79491.1"/>
    <property type="molecule type" value="Genomic_DNA"/>
</dbReference>
<keyword evidence="8 17" id="KW-0521">NADP</keyword>
<comment type="subunit">
    <text evidence="17">Homotetramer.</text>
</comment>